<keyword evidence="2" id="KW-1133">Transmembrane helix</keyword>
<reference evidence="3 4" key="1">
    <citation type="journal article" date="2012" name="New Phytol.">
        <title>Insight into trade-off between wood decay and parasitism from the genome of a fungal forest pathogen.</title>
        <authorList>
            <person name="Olson A."/>
            <person name="Aerts A."/>
            <person name="Asiegbu F."/>
            <person name="Belbahri L."/>
            <person name="Bouzid O."/>
            <person name="Broberg A."/>
            <person name="Canback B."/>
            <person name="Coutinho P.M."/>
            <person name="Cullen D."/>
            <person name="Dalman K."/>
            <person name="Deflorio G."/>
            <person name="van Diepen L.T."/>
            <person name="Dunand C."/>
            <person name="Duplessis S."/>
            <person name="Durling M."/>
            <person name="Gonthier P."/>
            <person name="Grimwood J."/>
            <person name="Fossdal C.G."/>
            <person name="Hansson D."/>
            <person name="Henrissat B."/>
            <person name="Hietala A."/>
            <person name="Himmelstrand K."/>
            <person name="Hoffmeister D."/>
            <person name="Hogberg N."/>
            <person name="James T.Y."/>
            <person name="Karlsson M."/>
            <person name="Kohler A."/>
            <person name="Kues U."/>
            <person name="Lee Y.H."/>
            <person name="Lin Y.C."/>
            <person name="Lind M."/>
            <person name="Lindquist E."/>
            <person name="Lombard V."/>
            <person name="Lucas S."/>
            <person name="Lunden K."/>
            <person name="Morin E."/>
            <person name="Murat C."/>
            <person name="Park J."/>
            <person name="Raffaello T."/>
            <person name="Rouze P."/>
            <person name="Salamov A."/>
            <person name="Schmutz J."/>
            <person name="Solheim H."/>
            <person name="Stahlberg J."/>
            <person name="Velez H."/>
            <person name="de Vries R.P."/>
            <person name="Wiebenga A."/>
            <person name="Woodward S."/>
            <person name="Yakovlev I."/>
            <person name="Garbelotto M."/>
            <person name="Martin F."/>
            <person name="Grigoriev I.V."/>
            <person name="Stenlid J."/>
        </authorList>
    </citation>
    <scope>NUCLEOTIDE SEQUENCE [LARGE SCALE GENOMIC DNA]</scope>
    <source>
        <strain evidence="3 4">TC 32-1</strain>
    </source>
</reference>
<evidence type="ECO:0000313" key="3">
    <source>
        <dbReference type="EMBL" id="ETW82322.1"/>
    </source>
</evidence>
<sequence>MCTWVAWLESRGGLGETVSDVELSAGIRDGCWGEKRGGRGDVGVRDEGVWLSGRWTDIKGPAVEDSTGAVPAERINELIRLLARPTVPALCTRRGRAPAHGKKGAQGGLVAVVELEVGAAVGMLVVVVGVVVEGGRNGREEDSGGDERPPPRKFPLRNARLGESGAPRCCAWSFLPAPRPLRARRCQQPRRPSPALYSLAVRPLPGLIYILRPIVDLRGFLFAISIDWFSFISFTIRLSALYIPSSDRFRALELWSKNRTIPRLVRSFLAGL</sequence>
<dbReference type="KEGG" id="hir:HETIRDRAFT_101226"/>
<keyword evidence="4" id="KW-1185">Reference proteome</keyword>
<dbReference type="Proteomes" id="UP000030671">
    <property type="component" value="Unassembled WGS sequence"/>
</dbReference>
<dbReference type="HOGENOM" id="CLU_1023290_0_0_1"/>
<keyword evidence="2" id="KW-0472">Membrane</keyword>
<evidence type="ECO:0000313" key="4">
    <source>
        <dbReference type="Proteomes" id="UP000030671"/>
    </source>
</evidence>
<proteinExistence type="predicted"/>
<feature type="transmembrane region" description="Helical" evidence="2">
    <location>
        <begin position="220"/>
        <end position="243"/>
    </location>
</feature>
<gene>
    <name evidence="3" type="ORF">HETIRDRAFT_101226</name>
</gene>
<accession>W4K921</accession>
<name>W4K921_HETIT</name>
<feature type="compositionally biased region" description="Basic and acidic residues" evidence="1">
    <location>
        <begin position="137"/>
        <end position="150"/>
    </location>
</feature>
<dbReference type="GeneID" id="20665750"/>
<evidence type="ECO:0000256" key="1">
    <source>
        <dbReference type="SAM" id="MobiDB-lite"/>
    </source>
</evidence>
<evidence type="ECO:0000256" key="2">
    <source>
        <dbReference type="SAM" id="Phobius"/>
    </source>
</evidence>
<protein>
    <submittedName>
        <fullName evidence="3">Uncharacterized protein</fullName>
    </submittedName>
</protein>
<feature type="region of interest" description="Disordered" evidence="1">
    <location>
        <begin position="137"/>
        <end position="159"/>
    </location>
</feature>
<dbReference type="AlphaFoldDB" id="W4K921"/>
<dbReference type="EMBL" id="KI925458">
    <property type="protein sequence ID" value="ETW82322.1"/>
    <property type="molecule type" value="Genomic_DNA"/>
</dbReference>
<dbReference type="InParanoid" id="W4K921"/>
<keyword evidence="2" id="KW-0812">Transmembrane</keyword>
<dbReference type="RefSeq" id="XP_009546849.1">
    <property type="nucleotide sequence ID" value="XM_009548554.1"/>
</dbReference>
<organism evidence="3 4">
    <name type="scientific">Heterobasidion irregulare (strain TC 32-1)</name>
    <dbReference type="NCBI Taxonomy" id="747525"/>
    <lineage>
        <taxon>Eukaryota</taxon>
        <taxon>Fungi</taxon>
        <taxon>Dikarya</taxon>
        <taxon>Basidiomycota</taxon>
        <taxon>Agaricomycotina</taxon>
        <taxon>Agaricomycetes</taxon>
        <taxon>Russulales</taxon>
        <taxon>Bondarzewiaceae</taxon>
        <taxon>Heterobasidion</taxon>
        <taxon>Heterobasidion annosum species complex</taxon>
    </lineage>
</organism>